<evidence type="ECO:0000256" key="2">
    <source>
        <dbReference type="ARBA" id="ARBA00008644"/>
    </source>
</evidence>
<reference evidence="13" key="1">
    <citation type="submission" date="2016-05" db="EMBL/GenBank/DDBJ databases">
        <title>Comparative genomics of biotechnologically important yeasts.</title>
        <authorList>
            <consortium name="DOE Joint Genome Institute"/>
            <person name="Riley R."/>
            <person name="Haridas S."/>
            <person name="Wolfe K.H."/>
            <person name="Lopes M.R."/>
            <person name="Hittinger C.T."/>
            <person name="Goker M."/>
            <person name="Salamov A."/>
            <person name="Wisecaver J."/>
            <person name="Long T.M."/>
            <person name="Aerts A.L."/>
            <person name="Barry K."/>
            <person name="Choi C."/>
            <person name="Clum A."/>
            <person name="Coughlan A.Y."/>
            <person name="Deshpande S."/>
            <person name="Douglass A.P."/>
            <person name="Hanson S.J."/>
            <person name="Klenk H.-P."/>
            <person name="Labutti K."/>
            <person name="Lapidus A."/>
            <person name="Lindquist E."/>
            <person name="Lipzen A."/>
            <person name="Meier-Kolthoff J.P."/>
            <person name="Ohm R.A."/>
            <person name="Otillar R.P."/>
            <person name="Pangilinan J."/>
            <person name="Peng Y."/>
            <person name="Rokas A."/>
            <person name="Rosa C.A."/>
            <person name="Scheuner C."/>
            <person name="Sibirny A.A."/>
            <person name="Slot J.C."/>
            <person name="Stielow J.B."/>
            <person name="Sun H."/>
            <person name="Kurtzman C.P."/>
            <person name="Blackwell M."/>
            <person name="Grigoriev I.V."/>
            <person name="Jeffries T.W."/>
        </authorList>
    </citation>
    <scope>NUCLEOTIDE SEQUENCE [LARGE SCALE GENOMIC DNA]</scope>
    <source>
        <strain evidence="13">DSM 1968</strain>
    </source>
</reference>
<proteinExistence type="inferred from homology"/>
<keyword evidence="4" id="KW-0747">Spliceosome</keyword>
<keyword evidence="3" id="KW-0507">mRNA processing</keyword>
<keyword evidence="7" id="KW-0539">Nucleus</keyword>
<organism evidence="12 13">
    <name type="scientific">Ascoidea rubescens DSM 1968</name>
    <dbReference type="NCBI Taxonomy" id="1344418"/>
    <lineage>
        <taxon>Eukaryota</taxon>
        <taxon>Fungi</taxon>
        <taxon>Dikarya</taxon>
        <taxon>Ascomycota</taxon>
        <taxon>Saccharomycotina</taxon>
        <taxon>Saccharomycetes</taxon>
        <taxon>Ascoideaceae</taxon>
        <taxon>Ascoidea</taxon>
    </lineage>
</organism>
<dbReference type="RefSeq" id="XP_020045609.1">
    <property type="nucleotide sequence ID" value="XM_020193830.1"/>
</dbReference>
<comment type="subcellular location">
    <subcellularLocation>
        <location evidence="1">Nucleus</location>
    </subcellularLocation>
</comment>
<dbReference type="SUPFAM" id="SSF48452">
    <property type="entry name" value="TPR-like"/>
    <property type="match status" value="3"/>
</dbReference>
<feature type="region of interest" description="Disordered" evidence="9">
    <location>
        <begin position="529"/>
        <end position="551"/>
    </location>
</feature>
<keyword evidence="6" id="KW-0508">mRNA splicing</keyword>
<evidence type="ECO:0000256" key="6">
    <source>
        <dbReference type="ARBA" id="ARBA00023187"/>
    </source>
</evidence>
<dbReference type="PANTHER" id="PTHR11246:SF5">
    <property type="entry name" value="PRE-MRNA-SPLICING FACTOR SYF1"/>
    <property type="match status" value="1"/>
</dbReference>
<feature type="compositionally biased region" description="Acidic residues" evidence="9">
    <location>
        <begin position="531"/>
        <end position="551"/>
    </location>
</feature>
<dbReference type="GO" id="GO:0071014">
    <property type="term" value="C:post-mRNA release spliceosomal complex"/>
    <property type="evidence" value="ECO:0007669"/>
    <property type="project" value="TreeGrafter"/>
</dbReference>
<evidence type="ECO:0000256" key="4">
    <source>
        <dbReference type="ARBA" id="ARBA00022728"/>
    </source>
</evidence>
<evidence type="ECO:0000256" key="3">
    <source>
        <dbReference type="ARBA" id="ARBA00022664"/>
    </source>
</evidence>
<evidence type="ECO:0000256" key="9">
    <source>
        <dbReference type="SAM" id="MobiDB-lite"/>
    </source>
</evidence>
<dbReference type="Pfam" id="PF23220">
    <property type="entry name" value="HAT_Syf1_M"/>
    <property type="match status" value="1"/>
</dbReference>
<dbReference type="AlphaFoldDB" id="A0A1D2VCL8"/>
<evidence type="ECO:0000259" key="11">
    <source>
        <dbReference type="Pfam" id="PF23231"/>
    </source>
</evidence>
<protein>
    <recommendedName>
        <fullName evidence="8">Pre-mRNA-splicing factor SYF1</fullName>
    </recommendedName>
</protein>
<gene>
    <name evidence="12" type="ORF">ASCRUDRAFT_77363</name>
</gene>
<dbReference type="GO" id="GO:0000349">
    <property type="term" value="P:generation of catalytic spliceosome for first transesterification step"/>
    <property type="evidence" value="ECO:0007669"/>
    <property type="project" value="TreeGrafter"/>
</dbReference>
<evidence type="ECO:0000256" key="8">
    <source>
        <dbReference type="ARBA" id="ARBA00039472"/>
    </source>
</evidence>
<keyword evidence="13" id="KW-1185">Reference proteome</keyword>
<dbReference type="InterPro" id="IPR003107">
    <property type="entry name" value="HAT"/>
</dbReference>
<dbReference type="InterPro" id="IPR056350">
    <property type="entry name" value="HAT_Syf1_central"/>
</dbReference>
<dbReference type="Gene3D" id="1.25.40.10">
    <property type="entry name" value="Tetratricopeptide repeat domain"/>
    <property type="match status" value="2"/>
</dbReference>
<dbReference type="Pfam" id="PF23231">
    <property type="entry name" value="HAT_Syf1_CNRKL1_C"/>
    <property type="match status" value="1"/>
</dbReference>
<evidence type="ECO:0000313" key="13">
    <source>
        <dbReference type="Proteomes" id="UP000095038"/>
    </source>
</evidence>
<accession>A0A1D2VCL8</accession>
<dbReference type="Proteomes" id="UP000095038">
    <property type="component" value="Unassembled WGS sequence"/>
</dbReference>
<evidence type="ECO:0000256" key="5">
    <source>
        <dbReference type="ARBA" id="ARBA00022737"/>
    </source>
</evidence>
<dbReference type="GO" id="GO:0071007">
    <property type="term" value="C:U2-type catalytic step 2 spliceosome"/>
    <property type="evidence" value="ECO:0007669"/>
    <property type="project" value="TreeGrafter"/>
</dbReference>
<name>A0A1D2VCL8_9ASCO</name>
<feature type="region of interest" description="Disordered" evidence="9">
    <location>
        <begin position="68"/>
        <end position="96"/>
    </location>
</feature>
<dbReference type="GeneID" id="30967466"/>
<evidence type="ECO:0000259" key="10">
    <source>
        <dbReference type="Pfam" id="PF23220"/>
    </source>
</evidence>
<dbReference type="InterPro" id="IPR011990">
    <property type="entry name" value="TPR-like_helical_dom_sf"/>
</dbReference>
<dbReference type="GO" id="GO:0000974">
    <property type="term" value="C:Prp19 complex"/>
    <property type="evidence" value="ECO:0007669"/>
    <property type="project" value="TreeGrafter"/>
</dbReference>
<evidence type="ECO:0000313" key="12">
    <source>
        <dbReference type="EMBL" id="ODV59302.1"/>
    </source>
</evidence>
<dbReference type="OrthoDB" id="10067343at2759"/>
<dbReference type="STRING" id="1344418.A0A1D2VCL8"/>
<dbReference type="InterPro" id="IPR045075">
    <property type="entry name" value="Syf1-like"/>
</dbReference>
<dbReference type="FunCoup" id="A0A1D2VCL8">
    <property type="interactions" value="1063"/>
</dbReference>
<evidence type="ECO:0000256" key="7">
    <source>
        <dbReference type="ARBA" id="ARBA00023242"/>
    </source>
</evidence>
<dbReference type="PANTHER" id="PTHR11246">
    <property type="entry name" value="PRE-MRNA SPLICING FACTOR"/>
    <property type="match status" value="1"/>
</dbReference>
<dbReference type="InParanoid" id="A0A1D2VCL8"/>
<dbReference type="SMART" id="SM00386">
    <property type="entry name" value="HAT"/>
    <property type="match status" value="5"/>
</dbReference>
<dbReference type="EMBL" id="KV454487">
    <property type="protein sequence ID" value="ODV59302.1"/>
    <property type="molecule type" value="Genomic_DNA"/>
</dbReference>
<feature type="domain" description="Pre-mRNA-splicing factor SYF1 central HAT repeats" evidence="10">
    <location>
        <begin position="1"/>
        <end position="60"/>
    </location>
</feature>
<comment type="similarity">
    <text evidence="2">Belongs to the crooked-neck family.</text>
</comment>
<feature type="domain" description="Pre-mRNA-splicing factor Syf1/CRNKL1-like C-terminal HAT-repeats" evidence="11">
    <location>
        <begin position="112"/>
        <end position="541"/>
    </location>
</feature>
<sequence>MDQFEKLLENRNLFIYDILLKQDINNCTIWLKKINFYKKKEKNNKNLNDLLNIYVEAITKIDPKLAHKNENYDDDNENNDSNTNNDDLDNENTNDDLNNFEKIEEIENAKFKQTTGLEQIWIDYSKVYQSNKDYFTARSIFSTATKVPFMNSNDLVEIYLAWADMELTIDASTEEEVDKCFENAINIIKSSLVKPTFKNIGKVEDQIRFFDDKIPAAYKIHKSVKLWSFYLDLIESSNDFQETCKVYEEIMNLKILTPVILINYINFLWDNQNFEKSFKIFEIGLDKFNYFPIKFEIYNIYLGKILLRFKQMKQKKMENFISIERIRDLFEQAINECSGDLVKPIYLLYADFEQQNGLSSRSLKIYGEGIKQLHEWLDSQISINNSLEIKEKIYKDIFNFYEILIQKTIEFKNFNEARIIYENIISHEDLPNNYIIKFVLSFKNFEVKLGEVVRGRELLKYGCELLLKPSPLQENGKIYEKYWKEWREFELNYGDENTFKEMIKMKRAIGVKLGLSNNSLVDYQNFFENPLNEDEDDSGDEGREEENASSD</sequence>
<dbReference type="InterPro" id="IPR055430">
    <property type="entry name" value="HAT_Syf1_CNRKL1_C"/>
</dbReference>
<evidence type="ECO:0000256" key="1">
    <source>
        <dbReference type="ARBA" id="ARBA00004123"/>
    </source>
</evidence>
<keyword evidence="5" id="KW-0677">Repeat</keyword>